<reference evidence="2" key="1">
    <citation type="submission" date="2022-12" db="EMBL/GenBank/DDBJ databases">
        <authorList>
            <person name="Alioto T."/>
            <person name="Alioto T."/>
            <person name="Gomez Garrido J."/>
        </authorList>
    </citation>
    <scope>NUCLEOTIDE SEQUENCE</scope>
</reference>
<dbReference type="EMBL" id="OX395127">
    <property type="protein sequence ID" value="CAI5767691.1"/>
    <property type="molecule type" value="Genomic_DNA"/>
</dbReference>
<evidence type="ECO:0000313" key="2">
    <source>
        <dbReference type="EMBL" id="CAI5767691.1"/>
    </source>
</evidence>
<keyword evidence="3" id="KW-1185">Reference proteome</keyword>
<evidence type="ECO:0000313" key="3">
    <source>
        <dbReference type="Proteomes" id="UP001178461"/>
    </source>
</evidence>
<dbReference type="AlphaFoldDB" id="A0AA35JX26"/>
<organism evidence="2 3">
    <name type="scientific">Podarcis lilfordi</name>
    <name type="common">Lilford's wall lizard</name>
    <dbReference type="NCBI Taxonomy" id="74358"/>
    <lineage>
        <taxon>Eukaryota</taxon>
        <taxon>Metazoa</taxon>
        <taxon>Chordata</taxon>
        <taxon>Craniata</taxon>
        <taxon>Vertebrata</taxon>
        <taxon>Euteleostomi</taxon>
        <taxon>Lepidosauria</taxon>
        <taxon>Squamata</taxon>
        <taxon>Bifurcata</taxon>
        <taxon>Unidentata</taxon>
        <taxon>Episquamata</taxon>
        <taxon>Laterata</taxon>
        <taxon>Lacertibaenia</taxon>
        <taxon>Lacertidae</taxon>
        <taxon>Podarcis</taxon>
    </lineage>
</organism>
<dbReference type="Proteomes" id="UP001178461">
    <property type="component" value="Chromosome 2"/>
</dbReference>
<protein>
    <submittedName>
        <fullName evidence="2">Uncharacterized protein</fullName>
    </submittedName>
</protein>
<proteinExistence type="predicted"/>
<sequence length="137" mass="13626">MNGAAALPSPPSSPLSLRFNPVARQLPPPEPRIGFVRAPAPPSRGDIAAGWRASAHRAGEEKAERGATTDAFPPSRLAAAAGPGGPEGAAAAHSARESGTAPAEPPPQIPPCPEFAPPACPSALGQLGIGQPRGSAQ</sequence>
<accession>A0AA35JX26</accession>
<feature type="region of interest" description="Disordered" evidence="1">
    <location>
        <begin position="1"/>
        <end position="137"/>
    </location>
</feature>
<feature type="compositionally biased region" description="Basic and acidic residues" evidence="1">
    <location>
        <begin position="57"/>
        <end position="67"/>
    </location>
</feature>
<feature type="compositionally biased region" description="Pro residues" evidence="1">
    <location>
        <begin position="103"/>
        <end position="120"/>
    </location>
</feature>
<evidence type="ECO:0000256" key="1">
    <source>
        <dbReference type="SAM" id="MobiDB-lite"/>
    </source>
</evidence>
<gene>
    <name evidence="2" type="ORF">PODLI_1B018792</name>
</gene>
<name>A0AA35JX26_9SAUR</name>
<feature type="compositionally biased region" description="Low complexity" evidence="1">
    <location>
        <begin position="88"/>
        <end position="102"/>
    </location>
</feature>